<keyword evidence="3" id="KW-1185">Reference proteome</keyword>
<organism evidence="2 3">
    <name type="scientific">Pedobacter ginsengisoli</name>
    <dbReference type="NCBI Taxonomy" id="363852"/>
    <lineage>
        <taxon>Bacteria</taxon>
        <taxon>Pseudomonadati</taxon>
        <taxon>Bacteroidota</taxon>
        <taxon>Sphingobacteriia</taxon>
        <taxon>Sphingobacteriales</taxon>
        <taxon>Sphingobacteriaceae</taxon>
        <taxon>Pedobacter</taxon>
    </lineage>
</organism>
<sequence length="111" mass="12430">MASNNSETRGVVPGILKVFEAGGKFFNLRVTQSGSLINHKGNYVVNDADTYSEIIKNEADDVKYSLAGKTYKLRYKFSDDKMLLVLKGMLEGKEGVKSVEFTEVWKRVSTK</sequence>
<feature type="domain" description="DUF4488" evidence="1">
    <location>
        <begin position="15"/>
        <end position="110"/>
    </location>
</feature>
<accession>A0A2D1U376</accession>
<evidence type="ECO:0000259" key="1">
    <source>
        <dbReference type="Pfam" id="PF14869"/>
    </source>
</evidence>
<dbReference type="Pfam" id="PF14869">
    <property type="entry name" value="DUF4488"/>
    <property type="match status" value="1"/>
</dbReference>
<dbReference type="EMBL" id="CP024091">
    <property type="protein sequence ID" value="ATP56067.1"/>
    <property type="molecule type" value="Genomic_DNA"/>
</dbReference>
<reference evidence="2 3" key="1">
    <citation type="submission" date="2017-10" db="EMBL/GenBank/DDBJ databases">
        <title>Whole genome of Pedobacter ginsengisoli T01R-27 isolated from tomato rhizosphere.</title>
        <authorList>
            <person name="Weon H.-Y."/>
            <person name="Lee S.A."/>
            <person name="Sang M.K."/>
            <person name="Song J."/>
        </authorList>
    </citation>
    <scope>NUCLEOTIDE SEQUENCE [LARGE SCALE GENOMIC DNA]</scope>
    <source>
        <strain evidence="2 3">T01R-27</strain>
    </source>
</reference>
<name>A0A2D1U376_9SPHI</name>
<dbReference type="KEGG" id="pgs:CPT03_06135"/>
<dbReference type="AlphaFoldDB" id="A0A2D1U376"/>
<proteinExistence type="predicted"/>
<dbReference type="OrthoDB" id="672382at2"/>
<evidence type="ECO:0000313" key="3">
    <source>
        <dbReference type="Proteomes" id="UP000223749"/>
    </source>
</evidence>
<dbReference type="Gene3D" id="2.40.128.490">
    <property type="entry name" value="Uncharacterised protein PF14869, DUF4488"/>
    <property type="match status" value="1"/>
</dbReference>
<gene>
    <name evidence="2" type="ORF">CPT03_06135</name>
</gene>
<dbReference type="InterPro" id="IPR027991">
    <property type="entry name" value="DUF4488"/>
</dbReference>
<protein>
    <recommendedName>
        <fullName evidence="1">DUF4488 domain-containing protein</fullName>
    </recommendedName>
</protein>
<evidence type="ECO:0000313" key="2">
    <source>
        <dbReference type="EMBL" id="ATP56067.1"/>
    </source>
</evidence>
<dbReference type="Proteomes" id="UP000223749">
    <property type="component" value="Chromosome"/>
</dbReference>